<dbReference type="Gene3D" id="1.10.10.60">
    <property type="entry name" value="Homeodomain-like"/>
    <property type="match status" value="1"/>
</dbReference>
<feature type="signal peptide" evidence="9">
    <location>
        <begin position="1"/>
        <end position="19"/>
    </location>
</feature>
<protein>
    <submittedName>
        <fullName evidence="11">Orthodenticle</fullName>
    </submittedName>
</protein>
<evidence type="ECO:0000259" key="10">
    <source>
        <dbReference type="PROSITE" id="PS50071"/>
    </source>
</evidence>
<keyword evidence="9" id="KW-0732">Signal</keyword>
<organism evidence="11">
    <name type="scientific">Dicyema orientale</name>
    <dbReference type="NCBI Taxonomy" id="49300"/>
    <lineage>
        <taxon>Eukaryota</taxon>
        <taxon>Metazoa</taxon>
        <taxon>Spiralia</taxon>
        <taxon>Lophotrochozoa</taxon>
        <taxon>Mesozoa</taxon>
        <taxon>Dicyemida</taxon>
        <taxon>Rhombozoa</taxon>
        <taxon>Dicyemidae</taxon>
        <taxon>Dicyema</taxon>
    </lineage>
</organism>
<dbReference type="GO" id="GO:0005634">
    <property type="term" value="C:nucleus"/>
    <property type="evidence" value="ECO:0007669"/>
    <property type="project" value="UniProtKB-SubCell"/>
</dbReference>
<dbReference type="Pfam" id="PF00046">
    <property type="entry name" value="Homeodomain"/>
    <property type="match status" value="1"/>
</dbReference>
<feature type="domain" description="Homeobox" evidence="10">
    <location>
        <begin position="36"/>
        <end position="96"/>
    </location>
</feature>
<keyword evidence="2" id="KW-0217">Developmental protein</keyword>
<keyword evidence="4 6" id="KW-0371">Homeobox</keyword>
<dbReference type="CDD" id="cd00086">
    <property type="entry name" value="homeodomain"/>
    <property type="match status" value="1"/>
</dbReference>
<keyword evidence="5 6" id="KW-0539">Nucleus</keyword>
<feature type="region of interest" description="Disordered" evidence="8">
    <location>
        <begin position="94"/>
        <end position="137"/>
    </location>
</feature>
<evidence type="ECO:0000256" key="2">
    <source>
        <dbReference type="ARBA" id="ARBA00022473"/>
    </source>
</evidence>
<evidence type="ECO:0000256" key="3">
    <source>
        <dbReference type="ARBA" id="ARBA00023125"/>
    </source>
</evidence>
<evidence type="ECO:0000256" key="7">
    <source>
        <dbReference type="RuleBase" id="RU000682"/>
    </source>
</evidence>
<dbReference type="GO" id="GO:0000978">
    <property type="term" value="F:RNA polymerase II cis-regulatory region sequence-specific DNA binding"/>
    <property type="evidence" value="ECO:0007669"/>
    <property type="project" value="TreeGrafter"/>
</dbReference>
<feature type="non-terminal residue" evidence="11">
    <location>
        <position position="1"/>
    </location>
</feature>
<evidence type="ECO:0000256" key="6">
    <source>
        <dbReference type="PROSITE-ProRule" id="PRU00108"/>
    </source>
</evidence>
<accession>C6KWM1</accession>
<reference evidence="11" key="1">
    <citation type="journal article" date="2009" name="Evol. Dev.">
        <title>Molecular markers comparing the extremely simple body plan of dicyemids to that of lophotrochozoans: insight from the expression patterns of Hox, Otx, and brachyury.</title>
        <authorList>
            <person name="Kobayashi M."/>
            <person name="Furuya H."/>
            <person name="Wada H."/>
        </authorList>
    </citation>
    <scope>NUCLEOTIDE SEQUENCE</scope>
</reference>
<proteinExistence type="evidence at transcript level"/>
<feature type="compositionally biased region" description="Polar residues" evidence="8">
    <location>
        <begin position="118"/>
        <end position="134"/>
    </location>
</feature>
<dbReference type="PANTHER" id="PTHR45793:SF5">
    <property type="entry name" value="HOMEOTIC PROTEIN OCELLILESS"/>
    <property type="match status" value="1"/>
</dbReference>
<comment type="subcellular location">
    <subcellularLocation>
        <location evidence="1 6 7">Nucleus</location>
    </subcellularLocation>
</comment>
<evidence type="ECO:0000256" key="4">
    <source>
        <dbReference type="ARBA" id="ARBA00023155"/>
    </source>
</evidence>
<feature type="DNA-binding region" description="Homeobox" evidence="6">
    <location>
        <begin position="38"/>
        <end position="97"/>
    </location>
</feature>
<dbReference type="SMART" id="SM00389">
    <property type="entry name" value="HOX"/>
    <property type="match status" value="1"/>
</dbReference>
<evidence type="ECO:0000256" key="5">
    <source>
        <dbReference type="ARBA" id="ARBA00023242"/>
    </source>
</evidence>
<dbReference type="GO" id="GO:0000981">
    <property type="term" value="F:DNA-binding transcription factor activity, RNA polymerase II-specific"/>
    <property type="evidence" value="ECO:0007669"/>
    <property type="project" value="TreeGrafter"/>
</dbReference>
<evidence type="ECO:0000313" key="11">
    <source>
        <dbReference type="EMBL" id="BAH88956.1"/>
    </source>
</evidence>
<dbReference type="SUPFAM" id="SSF46689">
    <property type="entry name" value="Homeodomain-like"/>
    <property type="match status" value="1"/>
</dbReference>
<gene>
    <name evidence="11" type="primary">otx</name>
</gene>
<dbReference type="InterPro" id="IPR001356">
    <property type="entry name" value="HD"/>
</dbReference>
<evidence type="ECO:0000256" key="9">
    <source>
        <dbReference type="SAM" id="SignalP"/>
    </source>
</evidence>
<dbReference type="PROSITE" id="PS50071">
    <property type="entry name" value="HOMEOBOX_2"/>
    <property type="match status" value="1"/>
</dbReference>
<feature type="chain" id="PRO_5002967380" evidence="9">
    <location>
        <begin position="20"/>
        <end position="217"/>
    </location>
</feature>
<dbReference type="EMBL" id="AB281073">
    <property type="protein sequence ID" value="BAH88956.1"/>
    <property type="molecule type" value="mRNA"/>
</dbReference>
<name>C6KWM1_9BILA</name>
<dbReference type="InterPro" id="IPR009057">
    <property type="entry name" value="Homeodomain-like_sf"/>
</dbReference>
<evidence type="ECO:0000256" key="1">
    <source>
        <dbReference type="ARBA" id="ARBA00004123"/>
    </source>
</evidence>
<dbReference type="PANTHER" id="PTHR45793">
    <property type="entry name" value="HOMEOBOX PROTEIN"/>
    <property type="match status" value="1"/>
</dbReference>
<evidence type="ECO:0000256" key="8">
    <source>
        <dbReference type="SAM" id="MobiDB-lite"/>
    </source>
</evidence>
<keyword evidence="3 6" id="KW-0238">DNA-binding</keyword>
<dbReference type="AlphaFoldDB" id="C6KWM1"/>
<sequence>VRELLSLFWNLCFSSSGASFNDGYFNSRRSYTGYAKKQRRERTTYSRDQLEVLECLFCQYKYPDIFAREEAANKVGLPESRIQVWFKNRRAKDRQAQRHLRSSCHPPGDMFHPPPGNQKMSASRSLQNSPQTQPEYKEYENPYKDNMFIEDKDNMWYNPGLFYYPDNYFAQFDSSMGYIGMENGLYYYNNFLYDADRMSSYYGSEGRGNISDEKTSL</sequence>